<proteinExistence type="predicted"/>
<dbReference type="GeneID" id="66130445"/>
<gene>
    <name evidence="1" type="ORF">MchiMG62_09290</name>
</gene>
<sequence length="233" mass="25973">MTDEADNSGPRKHKGVYANGETTMKPRIPTCIAMIIFVVLASAGCLEPTGINMTINATQEPTPEPCETCSVPEGFCGPPGVCPGEPVDGTYVFTDKNVYRIGEVVEFGIVNCGDERIMFAHPSPWLIERWIANASWGTPENDTDGTWEMVGHVAGFVQTMAWPLHPGETETTRWNTTDWNTPEWGREVRPVDDNATLIPGTYRIRYPWIGISPGDRIQYVEDNLNFTKEFEFV</sequence>
<evidence type="ECO:0000313" key="2">
    <source>
        <dbReference type="Proteomes" id="UP000824969"/>
    </source>
</evidence>
<protein>
    <submittedName>
        <fullName evidence="1">Uncharacterized protein</fullName>
    </submittedName>
</protein>
<evidence type="ECO:0000313" key="1">
    <source>
        <dbReference type="EMBL" id="BBL67748.1"/>
    </source>
</evidence>
<reference evidence="1 2" key="1">
    <citation type="submission" date="2019-06" db="EMBL/GenBank/DDBJ databases">
        <title>Complete genome sequence of Methanoculleus chikugoensis strain MG62.</title>
        <authorList>
            <person name="Asakawa S."/>
            <person name="Dianou D."/>
        </authorList>
    </citation>
    <scope>NUCLEOTIDE SEQUENCE [LARGE SCALE GENOMIC DNA]</scope>
    <source>
        <strain evidence="1 2">MG62</strain>
    </source>
</reference>
<dbReference type="Proteomes" id="UP000824969">
    <property type="component" value="Chromosome"/>
</dbReference>
<dbReference type="EMBL" id="AP019781">
    <property type="protein sequence ID" value="BBL67748.1"/>
    <property type="molecule type" value="Genomic_DNA"/>
</dbReference>
<organism evidence="1 2">
    <name type="scientific">Methanoculleus chikugoensis</name>
    <dbReference type="NCBI Taxonomy" id="118126"/>
    <lineage>
        <taxon>Archaea</taxon>
        <taxon>Methanobacteriati</taxon>
        <taxon>Methanobacteriota</taxon>
        <taxon>Stenosarchaea group</taxon>
        <taxon>Methanomicrobia</taxon>
        <taxon>Methanomicrobiales</taxon>
        <taxon>Methanomicrobiaceae</taxon>
        <taxon>Methanoculleus</taxon>
    </lineage>
</organism>
<keyword evidence="2" id="KW-1185">Reference proteome</keyword>
<dbReference type="RefSeq" id="WP_244987802.1">
    <property type="nucleotide sequence ID" value="NZ_AP019781.1"/>
</dbReference>
<accession>A0ABM7H569</accession>
<name>A0ABM7H569_9EURY</name>